<keyword evidence="4" id="KW-0472">Membrane</keyword>
<dbReference type="PROSITE" id="PS50901">
    <property type="entry name" value="FTSK"/>
    <property type="match status" value="2"/>
</dbReference>
<dbReference type="Proteomes" id="UP000182241">
    <property type="component" value="Unassembled WGS sequence"/>
</dbReference>
<evidence type="ECO:0000313" key="6">
    <source>
        <dbReference type="EMBL" id="SEC68409.1"/>
    </source>
</evidence>
<protein>
    <submittedName>
        <fullName evidence="6">DNA segregation ATPase FtsK/SpoIIIE, S-DNA-T family</fullName>
    </submittedName>
</protein>
<dbReference type="PANTHER" id="PTHR22683:SF1">
    <property type="entry name" value="TYPE VII SECRETION SYSTEM PROTEIN ESSC"/>
    <property type="match status" value="1"/>
</dbReference>
<evidence type="ECO:0000256" key="1">
    <source>
        <dbReference type="ARBA" id="ARBA00022741"/>
    </source>
</evidence>
<dbReference type="GO" id="GO:0005524">
    <property type="term" value="F:ATP binding"/>
    <property type="evidence" value="ECO:0007669"/>
    <property type="project" value="UniProtKB-UniRule"/>
</dbReference>
<keyword evidence="1 3" id="KW-0547">Nucleotide-binding</keyword>
<evidence type="ECO:0000259" key="5">
    <source>
        <dbReference type="PROSITE" id="PS50901"/>
    </source>
</evidence>
<dbReference type="InterPro" id="IPR002543">
    <property type="entry name" value="FtsK_dom"/>
</dbReference>
<sequence length="1434" mass="158109">MYTEFRVTPKKPVTLNASPIEIPAALPAPPPDKRPIWRRAMPLIVLAGMIGIYGLMFTIGGRNINPMMLLMPLMMLPMMLLGFGGGAGGNDPLAELENDTEDFDYELAQKRIAIYKQGEAIHGIRSGNYPNPADLISLVGSEQMWSVLNDPDRKMGSVVSDKDKQAEPAAKALTTNPQMRTRVGIGVLPMYPRLEAPPQVIVEQTDRVTLARQQRLMNMLSIVPNSPIDLRLDEFPAYVFRGDRDDLESRMGLARAMLMSLAFNHRPGDLEIGVITDEPEAWEWLKWLPHTEDLSRVEQGVGARLLAWRSIDEFAAKHASQIEARKAANAGGAAPAGVIAPNLLVVVDLPDQVVSWPANMSDGVKGITWLVTRYGTDLVSDEKSRILVRNGRVSTKDEYDAAAADHVTIPVAQAFAQAMQPYRPRGYGAGATLEEKPDHIPDFFEVLGIADIETHDIKKVWAANAYTNEIRVPFGYMRNGDELLPELSYLNFYEENRDGNGPHGAIAGRTGSGKSYFLRAVVLALVAMYGPDKVALILADFKGGATFLGMDKLPHVVASISNLEETAELVERLGAVIDGEVTRREEFITSEKGCNDIFAYREEQAKHPNDPDWPPLPDLIIIIDEFGEFLKEQHGYLDLLVRVGRVGRSLGMHLVMCSQFIDQAVLGDLLQHLSFRYSLAVNSATHSTVMIGTDAAATMVGKKGGLKGKILRRFTTDAAPVEVAAFHHEAPYVKKTVTSTGELSSDNHAPVQDPILPFSLFSSRDFTPNIVDGEVVENREETGLKMANVLLEKIERFEDERVLDLWKPSLREPLSLINLNLNERETEGLRIRIGDIDVPEKHTRLPWSLNFGGSTPHYVVSGAAKSGRTTLLQTMVICGALQHGPQRLAFMAIDNGTGKLSEIATAPNVAAYARPNDTKTADRILGEAGRLIARRTELMDERGVFSVDDYLKSKAADPVADDAYGYMVILIDGIGGFLGEDRAENAERLIPLLDAGAKVGVHIVYTADNAASGSSGNVPTYKIEVPGNVILPNTDYSGARIKAEVRMSLGDLIPGEEQPGRSVDTVTLKQARTAVPINIRIQPDSMKKGMPVFKVRDYGAQIREIASNLAQALNLVPVPPVLPAPAVIDYDFMWDHIASMVKRDRHPLSTLLPLGFRMDTLAVAPTPTIDPARGWYSQNLLIFGEKQSGRTNILRTTLESVMRQYTPDEAVIYVVDPLHQLLGDRDRLYERGFMRRAKFEERAEQDGTVTKVRTRGPGYVTSREDIDELAQTLVRMMAKRRPHDDSDSDDLQNRTFFRGPEVYVFIDNFNALVEGYMHKSPFDEVKVGGLSVAALLALGADLGVHFIITDNQKFYERSFDAPLYAALQGAMQTPMLQLAASPQVGQPIRQAYHLKPDRWRPGQGRLIVDAADYVMVQAALMGAAEQHAQEPPAA</sequence>
<dbReference type="RefSeq" id="WP_068741694.1">
    <property type="nucleotide sequence ID" value="NZ_FNSA01000003.1"/>
</dbReference>
<feature type="binding site" evidence="3">
    <location>
        <begin position="508"/>
        <end position="515"/>
    </location>
    <ligand>
        <name>ATP</name>
        <dbReference type="ChEBI" id="CHEBI:30616"/>
    </ligand>
</feature>
<dbReference type="OrthoDB" id="9807790at2"/>
<keyword evidence="4" id="KW-0812">Transmembrane</keyword>
<evidence type="ECO:0000313" key="7">
    <source>
        <dbReference type="Proteomes" id="UP000182241"/>
    </source>
</evidence>
<feature type="domain" description="FtsK" evidence="5">
    <location>
        <begin position="484"/>
        <end position="688"/>
    </location>
</feature>
<dbReference type="SUPFAM" id="SSF52540">
    <property type="entry name" value="P-loop containing nucleoside triphosphate hydrolases"/>
    <property type="match status" value="2"/>
</dbReference>
<dbReference type="InterPro" id="IPR027417">
    <property type="entry name" value="P-loop_NTPase"/>
</dbReference>
<accession>A0A1H4UI51</accession>
<reference evidence="7" key="1">
    <citation type="submission" date="2016-10" db="EMBL/GenBank/DDBJ databases">
        <authorList>
            <person name="Varghese N."/>
            <person name="Submissions S."/>
        </authorList>
    </citation>
    <scope>NUCLEOTIDE SEQUENCE [LARGE SCALE GENOMIC DNA]</scope>
    <source>
        <strain evidence="7">DSM 44234</strain>
    </source>
</reference>
<dbReference type="EMBL" id="FNSA01000003">
    <property type="protein sequence ID" value="SEC68409.1"/>
    <property type="molecule type" value="Genomic_DNA"/>
</dbReference>
<dbReference type="GO" id="GO:0003677">
    <property type="term" value="F:DNA binding"/>
    <property type="evidence" value="ECO:0007669"/>
    <property type="project" value="InterPro"/>
</dbReference>
<keyword evidence="4" id="KW-1133">Transmembrane helix</keyword>
<organism evidence="6 7">
    <name type="scientific">Tsukamurella tyrosinosolvens</name>
    <dbReference type="NCBI Taxonomy" id="57704"/>
    <lineage>
        <taxon>Bacteria</taxon>
        <taxon>Bacillati</taxon>
        <taxon>Actinomycetota</taxon>
        <taxon>Actinomycetes</taxon>
        <taxon>Mycobacteriales</taxon>
        <taxon>Tsukamurellaceae</taxon>
        <taxon>Tsukamurella</taxon>
    </lineage>
</organism>
<name>A0A1H4UI51_TSUTY</name>
<feature type="transmembrane region" description="Helical" evidence="4">
    <location>
        <begin position="36"/>
        <end position="57"/>
    </location>
</feature>
<dbReference type="InterPro" id="IPR050206">
    <property type="entry name" value="FtsK/SpoIIIE/SftA"/>
</dbReference>
<feature type="binding site" evidence="3">
    <location>
        <begin position="862"/>
        <end position="869"/>
    </location>
    <ligand>
        <name>ATP</name>
        <dbReference type="ChEBI" id="CHEBI:30616"/>
    </ligand>
</feature>
<dbReference type="Gene3D" id="3.40.50.300">
    <property type="entry name" value="P-loop containing nucleotide triphosphate hydrolases"/>
    <property type="match status" value="4"/>
</dbReference>
<keyword evidence="2 3" id="KW-0067">ATP-binding</keyword>
<dbReference type="Pfam" id="PF01580">
    <property type="entry name" value="FtsK_SpoIIIE"/>
    <property type="match status" value="2"/>
</dbReference>
<dbReference type="STRING" id="57704.SAMN04489793_2911"/>
<gene>
    <name evidence="6" type="ORF">SAMN04489793_2911</name>
</gene>
<dbReference type="InterPro" id="IPR003593">
    <property type="entry name" value="AAA+_ATPase"/>
</dbReference>
<evidence type="ECO:0000256" key="4">
    <source>
        <dbReference type="SAM" id="Phobius"/>
    </source>
</evidence>
<dbReference type="SMART" id="SM00382">
    <property type="entry name" value="AAA"/>
    <property type="match status" value="2"/>
</dbReference>
<keyword evidence="7" id="KW-1185">Reference proteome</keyword>
<proteinExistence type="predicted"/>
<evidence type="ECO:0000256" key="2">
    <source>
        <dbReference type="ARBA" id="ARBA00022840"/>
    </source>
</evidence>
<dbReference type="PANTHER" id="PTHR22683">
    <property type="entry name" value="SPORULATION PROTEIN RELATED"/>
    <property type="match status" value="1"/>
</dbReference>
<feature type="domain" description="FtsK" evidence="5">
    <location>
        <begin position="844"/>
        <end position="1040"/>
    </location>
</feature>
<evidence type="ECO:0000256" key="3">
    <source>
        <dbReference type="PROSITE-ProRule" id="PRU00289"/>
    </source>
</evidence>